<sequence length="30" mass="3435">VGVVILVAHAWEVEKTTLTLELFCSVRRQH</sequence>
<accession>A0A388MDH4</accession>
<name>A0A388MDH4_CHABU</name>
<organism evidence="1 2">
    <name type="scientific">Chara braunii</name>
    <name type="common">Braun's stonewort</name>
    <dbReference type="NCBI Taxonomy" id="69332"/>
    <lineage>
        <taxon>Eukaryota</taxon>
        <taxon>Viridiplantae</taxon>
        <taxon>Streptophyta</taxon>
        <taxon>Charophyceae</taxon>
        <taxon>Charales</taxon>
        <taxon>Characeae</taxon>
        <taxon>Chara</taxon>
    </lineage>
</organism>
<reference evidence="1 2" key="1">
    <citation type="journal article" date="2018" name="Cell">
        <title>The Chara Genome: Secondary Complexity and Implications for Plant Terrestrialization.</title>
        <authorList>
            <person name="Nishiyama T."/>
            <person name="Sakayama H."/>
            <person name="Vries J.D."/>
            <person name="Buschmann H."/>
            <person name="Saint-Marcoux D."/>
            <person name="Ullrich K.K."/>
            <person name="Haas F.B."/>
            <person name="Vanderstraeten L."/>
            <person name="Becker D."/>
            <person name="Lang D."/>
            <person name="Vosolsobe S."/>
            <person name="Rombauts S."/>
            <person name="Wilhelmsson P.K.I."/>
            <person name="Janitza P."/>
            <person name="Kern R."/>
            <person name="Heyl A."/>
            <person name="Rumpler F."/>
            <person name="Villalobos L.I.A.C."/>
            <person name="Clay J.M."/>
            <person name="Skokan R."/>
            <person name="Toyoda A."/>
            <person name="Suzuki Y."/>
            <person name="Kagoshima H."/>
            <person name="Schijlen E."/>
            <person name="Tajeshwar N."/>
            <person name="Catarino B."/>
            <person name="Hetherington A.J."/>
            <person name="Saltykova A."/>
            <person name="Bonnot C."/>
            <person name="Breuninger H."/>
            <person name="Symeonidi A."/>
            <person name="Radhakrishnan G.V."/>
            <person name="Van Nieuwerburgh F."/>
            <person name="Deforce D."/>
            <person name="Chang C."/>
            <person name="Karol K.G."/>
            <person name="Hedrich R."/>
            <person name="Ulvskov P."/>
            <person name="Glockner G."/>
            <person name="Delwiche C.F."/>
            <person name="Petrasek J."/>
            <person name="Van de Peer Y."/>
            <person name="Friml J."/>
            <person name="Beilby M."/>
            <person name="Dolan L."/>
            <person name="Kohara Y."/>
            <person name="Sugano S."/>
            <person name="Fujiyama A."/>
            <person name="Delaux P.-M."/>
            <person name="Quint M."/>
            <person name="TheiBen G."/>
            <person name="Hagemann M."/>
            <person name="Harholt J."/>
            <person name="Dunand C."/>
            <person name="Zachgo S."/>
            <person name="Langdale J."/>
            <person name="Maumus F."/>
            <person name="Straeten D.V.D."/>
            <person name="Gould S.B."/>
            <person name="Rensing S.A."/>
        </authorList>
    </citation>
    <scope>NUCLEOTIDE SEQUENCE [LARGE SCALE GENOMIC DNA]</scope>
    <source>
        <strain evidence="1 2">S276</strain>
    </source>
</reference>
<dbReference type="Gramene" id="GBG92616">
    <property type="protein sequence ID" value="GBG92616"/>
    <property type="gene ID" value="CBR_g56521"/>
</dbReference>
<dbReference type="EMBL" id="BFEA01001096">
    <property type="protein sequence ID" value="GBG92616.1"/>
    <property type="molecule type" value="Genomic_DNA"/>
</dbReference>
<feature type="non-terminal residue" evidence="1">
    <location>
        <position position="1"/>
    </location>
</feature>
<protein>
    <submittedName>
        <fullName evidence="1">Uncharacterized protein</fullName>
    </submittedName>
</protein>
<proteinExistence type="predicted"/>
<evidence type="ECO:0000313" key="2">
    <source>
        <dbReference type="Proteomes" id="UP000265515"/>
    </source>
</evidence>
<gene>
    <name evidence="1" type="ORF">CBR_g56521</name>
</gene>
<dbReference type="Proteomes" id="UP000265515">
    <property type="component" value="Unassembled WGS sequence"/>
</dbReference>
<evidence type="ECO:0000313" key="1">
    <source>
        <dbReference type="EMBL" id="GBG92616.1"/>
    </source>
</evidence>
<dbReference type="AlphaFoldDB" id="A0A388MDH4"/>
<keyword evidence="2" id="KW-1185">Reference proteome</keyword>
<comment type="caution">
    <text evidence="1">The sequence shown here is derived from an EMBL/GenBank/DDBJ whole genome shotgun (WGS) entry which is preliminary data.</text>
</comment>